<name>A0A5K3EJ73_MESCO</name>
<evidence type="ECO:0000256" key="3">
    <source>
        <dbReference type="ARBA" id="ARBA00022723"/>
    </source>
</evidence>
<evidence type="ECO:0000256" key="6">
    <source>
        <dbReference type="ARBA" id="ARBA00022833"/>
    </source>
</evidence>
<keyword evidence="5" id="KW-0863">Zinc-finger</keyword>
<keyword evidence="2" id="KW-0808">Transferase</keyword>
<dbReference type="SUPFAM" id="SSF56672">
    <property type="entry name" value="DNA/RNA polymerases"/>
    <property type="match status" value="1"/>
</dbReference>
<sequence length="494" mass="54697">MACTEMISLDSTNYVIASEKSNIVFDPSSIEVNAQDFTEKQPPYSFSINEIPCQMDIFDRISDGQKLKSALYLAQQIKRQILEDTSFRCSVGVAANRMLAKMACSLNKPDQITLVPLESMQHLMNFTRIRKVPGLGGKLGDDVSRRYNIECFGSLTEVPLSTLVADYGEKTGNWLYGLCRGQDHQAVSTRTLVQSIGCSKNFLGKSSLMTDEDIRHWLTLLAGELVERVAIDRGTNNRLPTSLTVHVRFGQSESHSKALSPAVLATISPLVGGSSDSPPDSDVTEKVAESAFNALRSIVGGAWTTPITNIGISAGKFRPDHISRCGNVKKLFMKQIGDKVASPGKRTSFFRQFIEPSEVKAENKRSEDDSADNFSLINAPLQSISSSPSLKPSGRGNTFFQRHEADADTILCEECGSRVLVHLMPEHSDFHFARKIQRQWNQETSGNLENVRSGQTKTKPSSRARGCQRRRPNGRKIQPGTCRSRIDNFFPKNI</sequence>
<dbReference type="InterPro" id="IPR036775">
    <property type="entry name" value="DNA_pol_Y-fam_lit_finger_sf"/>
</dbReference>
<dbReference type="PIRSF" id="PIRSF036603">
    <property type="entry name" value="DPol_eta"/>
    <property type="match status" value="1"/>
</dbReference>
<feature type="region of interest" description="Disordered" evidence="10">
    <location>
        <begin position="445"/>
        <end position="482"/>
    </location>
</feature>
<dbReference type="Pfam" id="PF00817">
    <property type="entry name" value="IMS"/>
    <property type="match status" value="1"/>
</dbReference>
<dbReference type="GO" id="GO:0009314">
    <property type="term" value="P:response to radiation"/>
    <property type="evidence" value="ECO:0007669"/>
    <property type="project" value="TreeGrafter"/>
</dbReference>
<feature type="compositionally biased region" description="Basic residues" evidence="10">
    <location>
        <begin position="460"/>
        <end position="474"/>
    </location>
</feature>
<dbReference type="GO" id="GO:0006281">
    <property type="term" value="P:DNA repair"/>
    <property type="evidence" value="ECO:0007669"/>
    <property type="project" value="UniProtKB-KW"/>
</dbReference>
<evidence type="ECO:0000256" key="7">
    <source>
        <dbReference type="ARBA" id="ARBA00023204"/>
    </source>
</evidence>
<evidence type="ECO:0000256" key="5">
    <source>
        <dbReference type="ARBA" id="ARBA00022771"/>
    </source>
</evidence>
<reference evidence="13" key="1">
    <citation type="submission" date="2019-11" db="UniProtKB">
        <authorList>
            <consortium name="WormBaseParasite"/>
        </authorList>
    </citation>
    <scope>IDENTIFICATION</scope>
</reference>
<dbReference type="PANTHER" id="PTHR45873:SF1">
    <property type="entry name" value="DNA POLYMERASE ETA"/>
    <property type="match status" value="1"/>
</dbReference>
<dbReference type="GO" id="GO:0003684">
    <property type="term" value="F:damaged DNA binding"/>
    <property type="evidence" value="ECO:0007669"/>
    <property type="project" value="InterPro"/>
</dbReference>
<evidence type="ECO:0000256" key="8">
    <source>
        <dbReference type="ARBA" id="ARBA00023242"/>
    </source>
</evidence>
<dbReference type="AlphaFoldDB" id="A0A5K3EJ73"/>
<evidence type="ECO:0000256" key="2">
    <source>
        <dbReference type="ARBA" id="ARBA00022679"/>
    </source>
</evidence>
<keyword evidence="7" id="KW-0234">DNA repair</keyword>
<dbReference type="InterPro" id="IPR001126">
    <property type="entry name" value="UmuC"/>
</dbReference>
<keyword evidence="4" id="KW-0227">DNA damage</keyword>
<feature type="domain" description="UmuC" evidence="11">
    <location>
        <begin position="46"/>
        <end position="136"/>
    </location>
</feature>
<feature type="compositionally biased region" description="Polar residues" evidence="10">
    <location>
        <begin position="445"/>
        <end position="459"/>
    </location>
</feature>
<proteinExistence type="predicted"/>
<dbReference type="GO" id="GO:0003887">
    <property type="term" value="F:DNA-directed DNA polymerase activity"/>
    <property type="evidence" value="ECO:0007669"/>
    <property type="project" value="TreeGrafter"/>
</dbReference>
<dbReference type="GO" id="GO:0005657">
    <property type="term" value="C:replication fork"/>
    <property type="evidence" value="ECO:0007669"/>
    <property type="project" value="TreeGrafter"/>
</dbReference>
<accession>A0A5K3EJ73</accession>
<comment type="subcellular location">
    <subcellularLocation>
        <location evidence="1">Nucleus</location>
    </subcellularLocation>
</comment>
<organism evidence="13">
    <name type="scientific">Mesocestoides corti</name>
    <name type="common">Flatworm</name>
    <dbReference type="NCBI Taxonomy" id="53468"/>
    <lineage>
        <taxon>Eukaryota</taxon>
        <taxon>Metazoa</taxon>
        <taxon>Spiralia</taxon>
        <taxon>Lophotrochozoa</taxon>
        <taxon>Platyhelminthes</taxon>
        <taxon>Cestoda</taxon>
        <taxon>Eucestoda</taxon>
        <taxon>Cyclophyllidea</taxon>
        <taxon>Mesocestoididae</taxon>
        <taxon>Mesocestoides</taxon>
    </lineage>
</organism>
<dbReference type="GO" id="GO:0008270">
    <property type="term" value="F:zinc ion binding"/>
    <property type="evidence" value="ECO:0007669"/>
    <property type="project" value="UniProtKB-KW"/>
</dbReference>
<dbReference type="InterPro" id="IPR041298">
    <property type="entry name" value="UBZ3"/>
</dbReference>
<evidence type="ECO:0000259" key="11">
    <source>
        <dbReference type="PROSITE" id="PS50173"/>
    </source>
</evidence>
<evidence type="ECO:0000313" key="13">
    <source>
        <dbReference type="WBParaSite" id="MCU_000981-RB"/>
    </source>
</evidence>
<evidence type="ECO:0000256" key="4">
    <source>
        <dbReference type="ARBA" id="ARBA00022763"/>
    </source>
</evidence>
<dbReference type="Pfam" id="PF18439">
    <property type="entry name" value="zf_UBZ"/>
    <property type="match status" value="1"/>
</dbReference>
<dbReference type="Pfam" id="PF11799">
    <property type="entry name" value="IMS_C"/>
    <property type="match status" value="1"/>
</dbReference>
<dbReference type="Pfam" id="PF21704">
    <property type="entry name" value="POLH-Rev1_HhH"/>
    <property type="match status" value="1"/>
</dbReference>
<dbReference type="WBParaSite" id="MCU_000981-RB">
    <property type="protein sequence ID" value="MCU_000981-RB"/>
    <property type="gene ID" value="MCU_000981"/>
</dbReference>
<dbReference type="Gene3D" id="3.30.1490.100">
    <property type="entry name" value="DNA polymerase, Y-family, little finger domain"/>
    <property type="match status" value="1"/>
</dbReference>
<feature type="domain" description="UBZ3-type" evidence="12">
    <location>
        <begin position="405"/>
        <end position="439"/>
    </location>
</feature>
<dbReference type="InterPro" id="IPR043128">
    <property type="entry name" value="Rev_trsase/Diguanyl_cyclase"/>
</dbReference>
<dbReference type="InterPro" id="IPR043502">
    <property type="entry name" value="DNA/RNA_pol_sf"/>
</dbReference>
<protein>
    <recommendedName>
        <fullName evidence="9">DNA polymerase eta</fullName>
    </recommendedName>
</protein>
<dbReference type="PROSITE" id="PS50173">
    <property type="entry name" value="UMUC"/>
    <property type="match status" value="1"/>
</dbReference>
<evidence type="ECO:0000256" key="9">
    <source>
        <dbReference type="ARBA" id="ARBA00044975"/>
    </source>
</evidence>
<dbReference type="Gene3D" id="1.10.150.20">
    <property type="entry name" value="5' to 3' exonuclease, C-terminal subdomain"/>
    <property type="match status" value="1"/>
</dbReference>
<dbReference type="SUPFAM" id="SSF100879">
    <property type="entry name" value="Lesion bypass DNA polymerase (Y-family), little finger domain"/>
    <property type="match status" value="1"/>
</dbReference>
<dbReference type="PANTHER" id="PTHR45873">
    <property type="entry name" value="DNA POLYMERASE ETA"/>
    <property type="match status" value="1"/>
</dbReference>
<dbReference type="InterPro" id="IPR017961">
    <property type="entry name" value="DNA_pol_Y-fam_little_finger"/>
</dbReference>
<dbReference type="GO" id="GO:0042276">
    <property type="term" value="P:error-prone translesion synthesis"/>
    <property type="evidence" value="ECO:0007669"/>
    <property type="project" value="TreeGrafter"/>
</dbReference>
<dbReference type="InterPro" id="IPR052230">
    <property type="entry name" value="DNA_polymerase_eta"/>
</dbReference>
<evidence type="ECO:0000256" key="1">
    <source>
        <dbReference type="ARBA" id="ARBA00004123"/>
    </source>
</evidence>
<dbReference type="PROSITE" id="PS51907">
    <property type="entry name" value="ZF_UBZ3"/>
    <property type="match status" value="1"/>
</dbReference>
<keyword evidence="6" id="KW-0862">Zinc</keyword>
<evidence type="ECO:0000256" key="10">
    <source>
        <dbReference type="SAM" id="MobiDB-lite"/>
    </source>
</evidence>
<evidence type="ECO:0000259" key="12">
    <source>
        <dbReference type="PROSITE" id="PS51907"/>
    </source>
</evidence>
<dbReference type="GO" id="GO:0005634">
    <property type="term" value="C:nucleus"/>
    <property type="evidence" value="ECO:0007669"/>
    <property type="project" value="UniProtKB-SubCell"/>
</dbReference>
<dbReference type="GO" id="GO:0035861">
    <property type="term" value="C:site of double-strand break"/>
    <property type="evidence" value="ECO:0007669"/>
    <property type="project" value="TreeGrafter"/>
</dbReference>
<dbReference type="FunFam" id="1.10.150.20:FF:000014">
    <property type="entry name" value="Polymerase (DNA directed), eta"/>
    <property type="match status" value="1"/>
</dbReference>
<keyword evidence="8" id="KW-0539">Nucleus</keyword>
<keyword evidence="3" id="KW-0479">Metal-binding</keyword>
<dbReference type="Gene3D" id="3.30.70.270">
    <property type="match status" value="1"/>
</dbReference>